<accession>A0AAV2Z261</accession>
<evidence type="ECO:0000313" key="1">
    <source>
        <dbReference type="EMBL" id="DBA00129.1"/>
    </source>
</evidence>
<reference evidence="1" key="2">
    <citation type="journal article" date="2023" name="Microbiol Resour">
        <title>Decontamination and Annotation of the Draft Genome Sequence of the Oomycete Lagenidium giganteum ARSEF 373.</title>
        <authorList>
            <person name="Morgan W.R."/>
            <person name="Tartar A."/>
        </authorList>
    </citation>
    <scope>NUCLEOTIDE SEQUENCE</scope>
    <source>
        <strain evidence="1">ARSEF 373</strain>
    </source>
</reference>
<dbReference type="Proteomes" id="UP001146120">
    <property type="component" value="Unassembled WGS sequence"/>
</dbReference>
<gene>
    <name evidence="1" type="ORF">N0F65_000452</name>
</gene>
<organism evidence="1 2">
    <name type="scientific">Lagenidium giganteum</name>
    <dbReference type="NCBI Taxonomy" id="4803"/>
    <lineage>
        <taxon>Eukaryota</taxon>
        <taxon>Sar</taxon>
        <taxon>Stramenopiles</taxon>
        <taxon>Oomycota</taxon>
        <taxon>Peronosporomycetes</taxon>
        <taxon>Pythiales</taxon>
        <taxon>Pythiaceae</taxon>
    </lineage>
</organism>
<dbReference type="PANTHER" id="PTHR33939">
    <property type="entry name" value="PROTEIN CBG22215"/>
    <property type="match status" value="1"/>
</dbReference>
<protein>
    <submittedName>
        <fullName evidence="1">Uncharacterized protein</fullName>
    </submittedName>
</protein>
<sequence length="136" mass="15751">MNAEMFEKWFELLCQVLKDDYGECRIHMDGASYYKRILDKLPTKSNKKPVIQSWLMRHNVAFNVKDTKAVLMDLVPSQPSPAAGRDVCDRGGAWAHIPLDPPLPPEPQPIEKFFFFFWGGGQSKTSWYNDRWEIST</sequence>
<dbReference type="PANTHER" id="PTHR33939:SF1">
    <property type="entry name" value="DUF4371 DOMAIN-CONTAINING PROTEIN"/>
    <property type="match status" value="1"/>
</dbReference>
<keyword evidence="2" id="KW-1185">Reference proteome</keyword>
<name>A0AAV2Z261_9STRA</name>
<evidence type="ECO:0000313" key="2">
    <source>
        <dbReference type="Proteomes" id="UP001146120"/>
    </source>
</evidence>
<proteinExistence type="predicted"/>
<dbReference type="AlphaFoldDB" id="A0AAV2Z261"/>
<dbReference type="EMBL" id="DAKRPA010000069">
    <property type="protein sequence ID" value="DBA00129.1"/>
    <property type="molecule type" value="Genomic_DNA"/>
</dbReference>
<reference evidence="1" key="1">
    <citation type="submission" date="2022-11" db="EMBL/GenBank/DDBJ databases">
        <authorList>
            <person name="Morgan W.R."/>
            <person name="Tartar A."/>
        </authorList>
    </citation>
    <scope>NUCLEOTIDE SEQUENCE</scope>
    <source>
        <strain evidence="1">ARSEF 373</strain>
    </source>
</reference>
<comment type="caution">
    <text evidence="1">The sequence shown here is derived from an EMBL/GenBank/DDBJ whole genome shotgun (WGS) entry which is preliminary data.</text>
</comment>